<evidence type="ECO:0000256" key="5">
    <source>
        <dbReference type="ARBA" id="ARBA00022989"/>
    </source>
</evidence>
<comment type="subcellular location">
    <subcellularLocation>
        <location evidence="1">Cell membrane</location>
        <topology evidence="1">Multi-pass membrane protein</topology>
    </subcellularLocation>
</comment>
<evidence type="ECO:0000256" key="7">
    <source>
        <dbReference type="SAM" id="Phobius"/>
    </source>
</evidence>
<dbReference type="Proteomes" id="UP000190989">
    <property type="component" value="Unassembled WGS sequence"/>
</dbReference>
<dbReference type="NCBIfam" id="TIGR00203">
    <property type="entry name" value="cydB"/>
    <property type="match status" value="1"/>
</dbReference>
<dbReference type="PANTHER" id="PTHR43141">
    <property type="entry name" value="CYTOCHROME BD2 SUBUNIT II"/>
    <property type="match status" value="1"/>
</dbReference>
<dbReference type="GO" id="GO:0005886">
    <property type="term" value="C:plasma membrane"/>
    <property type="evidence" value="ECO:0007669"/>
    <property type="project" value="UniProtKB-SubCell"/>
</dbReference>
<feature type="transmembrane region" description="Helical" evidence="7">
    <location>
        <begin position="195"/>
        <end position="216"/>
    </location>
</feature>
<organism evidence="8 9">
    <name type="scientific">Novosphingobium mathurense</name>
    <dbReference type="NCBI Taxonomy" id="428990"/>
    <lineage>
        <taxon>Bacteria</taxon>
        <taxon>Pseudomonadati</taxon>
        <taxon>Pseudomonadota</taxon>
        <taxon>Alphaproteobacteria</taxon>
        <taxon>Sphingomonadales</taxon>
        <taxon>Sphingomonadaceae</taxon>
        <taxon>Novosphingobium</taxon>
    </lineage>
</organism>
<comment type="similarity">
    <text evidence="2">Belongs to the cytochrome ubiquinol oxidase subunit 2 family.</text>
</comment>
<evidence type="ECO:0000256" key="6">
    <source>
        <dbReference type="ARBA" id="ARBA00023136"/>
    </source>
</evidence>
<protein>
    <submittedName>
        <fullName evidence="8">Cytochrome bd-I ubiquinol oxidase subunit 2 apoprotein</fullName>
    </submittedName>
</protein>
<feature type="transmembrane region" description="Helical" evidence="7">
    <location>
        <begin position="261"/>
        <end position="281"/>
    </location>
</feature>
<dbReference type="RefSeq" id="WP_079731741.1">
    <property type="nucleotide sequence ID" value="NZ_FVZE01000010.1"/>
</dbReference>
<dbReference type="GO" id="GO:0019646">
    <property type="term" value="P:aerobic electron transport chain"/>
    <property type="evidence" value="ECO:0007669"/>
    <property type="project" value="TreeGrafter"/>
</dbReference>
<dbReference type="EMBL" id="FVZE01000010">
    <property type="protein sequence ID" value="SLK09925.1"/>
    <property type="molecule type" value="Genomic_DNA"/>
</dbReference>
<dbReference type="Pfam" id="PF02322">
    <property type="entry name" value="Cyt_bd_oxida_II"/>
    <property type="match status" value="1"/>
</dbReference>
<keyword evidence="5 7" id="KW-1133">Transmembrane helix</keyword>
<evidence type="ECO:0000256" key="4">
    <source>
        <dbReference type="ARBA" id="ARBA00022692"/>
    </source>
</evidence>
<dbReference type="AlphaFoldDB" id="A0A1U6IPF7"/>
<feature type="transmembrane region" description="Helical" evidence="7">
    <location>
        <begin position="301"/>
        <end position="325"/>
    </location>
</feature>
<evidence type="ECO:0000256" key="2">
    <source>
        <dbReference type="ARBA" id="ARBA00007543"/>
    </source>
</evidence>
<keyword evidence="3" id="KW-1003">Cell membrane</keyword>
<feature type="transmembrane region" description="Helical" evidence="7">
    <location>
        <begin position="86"/>
        <end position="103"/>
    </location>
</feature>
<evidence type="ECO:0000313" key="8">
    <source>
        <dbReference type="EMBL" id="SLK09925.1"/>
    </source>
</evidence>
<dbReference type="GO" id="GO:0009055">
    <property type="term" value="F:electron transfer activity"/>
    <property type="evidence" value="ECO:0007669"/>
    <property type="project" value="TreeGrafter"/>
</dbReference>
<keyword evidence="6 7" id="KW-0472">Membrane</keyword>
<dbReference type="GO" id="GO:0070069">
    <property type="term" value="C:cytochrome complex"/>
    <property type="evidence" value="ECO:0007669"/>
    <property type="project" value="TreeGrafter"/>
</dbReference>
<reference evidence="9" key="1">
    <citation type="submission" date="2017-02" db="EMBL/GenBank/DDBJ databases">
        <authorList>
            <person name="Varghese N."/>
            <person name="Submissions S."/>
        </authorList>
    </citation>
    <scope>NUCLEOTIDE SEQUENCE [LARGE SCALE GENOMIC DNA]</scope>
    <source>
        <strain evidence="9">SM117</strain>
    </source>
</reference>
<keyword evidence="9" id="KW-1185">Reference proteome</keyword>
<name>A0A1U6IPF7_9SPHN</name>
<feature type="transmembrane region" description="Helical" evidence="7">
    <location>
        <begin position="228"/>
        <end position="249"/>
    </location>
</feature>
<evidence type="ECO:0000256" key="1">
    <source>
        <dbReference type="ARBA" id="ARBA00004651"/>
    </source>
</evidence>
<dbReference type="InterPro" id="IPR003317">
    <property type="entry name" value="Cyt-d_oxidase_su2"/>
</dbReference>
<dbReference type="STRING" id="428990.SAMN06295987_11085"/>
<evidence type="ECO:0000256" key="3">
    <source>
        <dbReference type="ARBA" id="ARBA00022475"/>
    </source>
</evidence>
<dbReference type="GO" id="GO:0016682">
    <property type="term" value="F:oxidoreductase activity, acting on diphenols and related substances as donors, oxygen as acceptor"/>
    <property type="evidence" value="ECO:0007669"/>
    <property type="project" value="TreeGrafter"/>
</dbReference>
<sequence length="335" mass="36911">MDVNFDLTVIWAFIIAFGVFAYVVMDGFDLGIGILFPSFKVGEGRNRAMNSIAPVWDGNETWLVLGGGGLFAAFPLAYAIVLPATYPLIIAMLLGLVFRGVAFEFRWRDPAHRPFWDLAFSGGSFVAAMAQGMTLGAILQGIEVSNRAYAGSWWDWLTPYTLLTGLGVVAGYALLGATWLVWKLDGTPQAHAYKVAKRAAVATLVLLVAVSLYTPLLDEDYWTRWFEMPNVLFAAQVPLLTAILAFLLFRALAKRHEAAPFWFALGIFLLGMAGLGVSMWPYVVPGEVTIWDAAAPERSQIFMLVGVALTLPLILIYTGWAYWVFRGKVGHEGYH</sequence>
<proteinExistence type="inferred from homology"/>
<keyword evidence="4 7" id="KW-0812">Transmembrane</keyword>
<gene>
    <name evidence="8" type="ORF">SAMN06295987_11085</name>
</gene>
<feature type="transmembrane region" description="Helical" evidence="7">
    <location>
        <begin position="12"/>
        <end position="39"/>
    </location>
</feature>
<evidence type="ECO:0000313" key="9">
    <source>
        <dbReference type="Proteomes" id="UP000190989"/>
    </source>
</evidence>
<dbReference type="PANTHER" id="PTHR43141:SF4">
    <property type="entry name" value="CYTOCHROME BD2 SUBUNIT II"/>
    <property type="match status" value="1"/>
</dbReference>
<accession>A0A1U6IPF7</accession>
<feature type="transmembrane region" description="Helical" evidence="7">
    <location>
        <begin position="162"/>
        <end position="183"/>
    </location>
</feature>
<feature type="transmembrane region" description="Helical" evidence="7">
    <location>
        <begin position="115"/>
        <end position="142"/>
    </location>
</feature>